<sequence length="298" mass="32732">MAEKTDRPQLEVASPVTPHATLPNHVRDSFHVSPQAQPQQLGAAWDYGWLLETVVLIQVSQPDRAAWSSRLRENLQVPGVRIVRPVRSTDGRFINAGWRASHYVAGNLAARVDETVAAALRLDTALATVPIPDIFNQGVDQQDVFAVADKAAWRDEHDIVVLDSAIPAHDMVATILPKVRDLLRPFVEKLAMQVTHADMLATTIYAGTQPPTVTDIVGVAHPHGYTAAQTIVDALIMGATDARVIDRFHHIPELPQLLLRGLLYRLYVHALHPQATSNTGTNLEWAAQTIVSRVRGTI</sequence>
<dbReference type="EMBL" id="CP011542">
    <property type="protein sequence ID" value="AKK05148.1"/>
    <property type="molecule type" value="Genomic_DNA"/>
</dbReference>
<evidence type="ECO:0000313" key="2">
    <source>
        <dbReference type="Proteomes" id="UP000035199"/>
    </source>
</evidence>
<dbReference type="OrthoDB" id="4427130at2"/>
<dbReference type="AlphaFoldDB" id="A0A0G3H019"/>
<organism evidence="1 2">
    <name type="scientific">Corynebacterium mustelae</name>
    <dbReference type="NCBI Taxonomy" id="571915"/>
    <lineage>
        <taxon>Bacteria</taxon>
        <taxon>Bacillati</taxon>
        <taxon>Actinomycetota</taxon>
        <taxon>Actinomycetes</taxon>
        <taxon>Mycobacteriales</taxon>
        <taxon>Corynebacteriaceae</taxon>
        <taxon>Corynebacterium</taxon>
    </lineage>
</organism>
<reference evidence="2" key="2">
    <citation type="submission" date="2015-05" db="EMBL/GenBank/DDBJ databases">
        <title>Complete genome sequence of Corynebacterium mustelae DSM 45274, isolated from various tissues of a male ferret with lethal sepsis.</title>
        <authorList>
            <person name="Ruckert C."/>
            <person name="Albersmeier A."/>
            <person name="Winkler A."/>
            <person name="Tauch A."/>
        </authorList>
    </citation>
    <scope>NUCLEOTIDE SEQUENCE [LARGE SCALE GENOMIC DNA]</scope>
    <source>
        <strain evidence="2">DSM 45274</strain>
    </source>
</reference>
<dbReference type="InterPro" id="IPR013402">
    <property type="entry name" value="CHP02569"/>
</dbReference>
<dbReference type="PATRIC" id="fig|571915.4.peg.859"/>
<dbReference type="Proteomes" id="UP000035199">
    <property type="component" value="Chromosome"/>
</dbReference>
<proteinExistence type="predicted"/>
<gene>
    <name evidence="1" type="ORF">CMUST_04020</name>
</gene>
<name>A0A0G3H019_9CORY</name>
<accession>A0A0G3H019</accession>
<dbReference type="RefSeq" id="WP_083987407.1">
    <property type="nucleotide sequence ID" value="NZ_CP011542.1"/>
</dbReference>
<dbReference type="NCBIfam" id="TIGR02569">
    <property type="entry name" value="TIGR02569_actnb"/>
    <property type="match status" value="1"/>
</dbReference>
<protein>
    <recommendedName>
        <fullName evidence="3">TIGR02569 family protein</fullName>
    </recommendedName>
</protein>
<dbReference type="KEGG" id="cmv:CMUST_04020"/>
<keyword evidence="2" id="KW-1185">Reference proteome</keyword>
<reference evidence="1 2" key="1">
    <citation type="journal article" date="2015" name="Genome Announc.">
        <title>Complete Genome Sequence of the Type Strain Corynebacterium mustelae DSM 45274, Isolated from Various Tissues of a Male Ferret with Lethal Sepsis.</title>
        <authorList>
            <person name="Ruckert C."/>
            <person name="Eimer J."/>
            <person name="Winkler A."/>
            <person name="Tauch A."/>
        </authorList>
    </citation>
    <scope>NUCLEOTIDE SEQUENCE [LARGE SCALE GENOMIC DNA]</scope>
    <source>
        <strain evidence="1 2">DSM 45274</strain>
    </source>
</reference>
<evidence type="ECO:0000313" key="1">
    <source>
        <dbReference type="EMBL" id="AKK05148.1"/>
    </source>
</evidence>
<dbReference type="STRING" id="571915.CMUST_04020"/>
<evidence type="ECO:0008006" key="3">
    <source>
        <dbReference type="Google" id="ProtNLM"/>
    </source>
</evidence>